<dbReference type="MEROPS" id="S59.002"/>
<dbReference type="GO" id="GO:0051664">
    <property type="term" value="P:nuclear pore localization"/>
    <property type="evidence" value="ECO:0007669"/>
    <property type="project" value="EnsemblFungi"/>
</dbReference>
<dbReference type="KEGG" id="vpo:Kpol_1033p31"/>
<feature type="compositionally biased region" description="Polar residues" evidence="13">
    <location>
        <begin position="97"/>
        <end position="113"/>
    </location>
</feature>
<evidence type="ECO:0000256" key="2">
    <source>
        <dbReference type="ARBA" id="ARBA00004567"/>
    </source>
</evidence>
<dbReference type="STRING" id="436907.A7TJ27"/>
<dbReference type="GO" id="GO:0034398">
    <property type="term" value="P:telomere tethering at nuclear periphery"/>
    <property type="evidence" value="ECO:0007669"/>
    <property type="project" value="EnsemblFungi"/>
</dbReference>
<feature type="region of interest" description="Disordered" evidence="13">
    <location>
        <begin position="393"/>
        <end position="423"/>
    </location>
</feature>
<dbReference type="GO" id="GO:0044613">
    <property type="term" value="C:nuclear pore central transport channel"/>
    <property type="evidence" value="ECO:0007669"/>
    <property type="project" value="EnsemblFungi"/>
</dbReference>
<keyword evidence="12" id="KW-0539">Nucleus</keyword>
<keyword evidence="10" id="KW-0811">Translocation</keyword>
<feature type="compositionally biased region" description="Polar residues" evidence="13">
    <location>
        <begin position="163"/>
        <end position="183"/>
    </location>
</feature>
<dbReference type="PhylomeDB" id="A7TJ27"/>
<comment type="subcellular location">
    <subcellularLocation>
        <location evidence="1">Nucleus membrane</location>
        <topology evidence="1">Peripheral membrane protein</topology>
        <orientation evidence="1">Cytoplasmic side</orientation>
    </subcellularLocation>
    <subcellularLocation>
        <location evidence="3">Nucleus membrane</location>
        <topology evidence="3">Peripheral membrane protein</topology>
        <orientation evidence="3">Nucleoplasmic side</orientation>
    </subcellularLocation>
    <subcellularLocation>
        <location evidence="2">Nucleus</location>
        <location evidence="2">Nuclear pore complex</location>
    </subcellularLocation>
</comment>
<evidence type="ECO:0000256" key="4">
    <source>
        <dbReference type="ARBA" id="ARBA00008926"/>
    </source>
</evidence>
<feature type="compositionally biased region" description="Polar residues" evidence="13">
    <location>
        <begin position="409"/>
        <end position="423"/>
    </location>
</feature>
<keyword evidence="9" id="KW-0653">Protein transport</keyword>
<keyword evidence="11" id="KW-0906">Nuclear pore complex</keyword>
<evidence type="ECO:0000313" key="16">
    <source>
        <dbReference type="Proteomes" id="UP000000267"/>
    </source>
</evidence>
<feature type="compositionally biased region" description="Low complexity" evidence="13">
    <location>
        <begin position="55"/>
        <end position="75"/>
    </location>
</feature>
<comment type="similarity">
    <text evidence="4">Belongs to the nucleoporin GLFG family.</text>
</comment>
<dbReference type="GO" id="GO:0000781">
    <property type="term" value="C:chromosome, telomeric region"/>
    <property type="evidence" value="ECO:0007669"/>
    <property type="project" value="GOC"/>
</dbReference>
<name>A7TJ27_VANPO</name>
<dbReference type="GO" id="GO:0008139">
    <property type="term" value="F:nuclear localization sequence binding"/>
    <property type="evidence" value="ECO:0007669"/>
    <property type="project" value="TreeGrafter"/>
</dbReference>
<dbReference type="eggNOG" id="KOG0845">
    <property type="taxonomic scope" value="Eukaryota"/>
</dbReference>
<dbReference type="GO" id="GO:0003723">
    <property type="term" value="F:RNA binding"/>
    <property type="evidence" value="ECO:0007669"/>
    <property type="project" value="EnsemblFungi"/>
</dbReference>
<dbReference type="GO" id="GO:0016973">
    <property type="term" value="P:poly(A)+ mRNA export from nucleus"/>
    <property type="evidence" value="ECO:0007669"/>
    <property type="project" value="EnsemblFungi"/>
</dbReference>
<dbReference type="Pfam" id="PF13634">
    <property type="entry name" value="Nucleoporin_FG"/>
    <property type="match status" value="2"/>
</dbReference>
<dbReference type="HOGENOM" id="CLU_005908_0_0_1"/>
<dbReference type="InterPro" id="IPR037665">
    <property type="entry name" value="Nucleoporin_S59-like"/>
</dbReference>
<accession>A7TJ27</accession>
<dbReference type="InterPro" id="IPR007230">
    <property type="entry name" value="Nup98_auto-Pept-S59_dom"/>
</dbReference>
<dbReference type="InParanoid" id="A7TJ27"/>
<dbReference type="FunCoup" id="A7TJ27">
    <property type="interactions" value="808"/>
</dbReference>
<dbReference type="GO" id="GO:0006409">
    <property type="term" value="P:tRNA export from nucleus"/>
    <property type="evidence" value="ECO:0007669"/>
    <property type="project" value="EnsemblFungi"/>
</dbReference>
<dbReference type="Proteomes" id="UP000000267">
    <property type="component" value="Unassembled WGS sequence"/>
</dbReference>
<evidence type="ECO:0000256" key="13">
    <source>
        <dbReference type="SAM" id="MobiDB-lite"/>
    </source>
</evidence>
<evidence type="ECO:0000256" key="5">
    <source>
        <dbReference type="ARBA" id="ARBA00022448"/>
    </source>
</evidence>
<evidence type="ECO:0000256" key="3">
    <source>
        <dbReference type="ARBA" id="ARBA00004620"/>
    </source>
</evidence>
<dbReference type="FunFam" id="3.30.1610.10:FF:000003">
    <property type="entry name" value="Nucleoporin SONB, putative"/>
    <property type="match status" value="1"/>
</dbReference>
<dbReference type="InterPro" id="IPR025574">
    <property type="entry name" value="Nucleoporin_FG_rpt"/>
</dbReference>
<feature type="compositionally biased region" description="Polar residues" evidence="13">
    <location>
        <begin position="240"/>
        <end position="251"/>
    </location>
</feature>
<dbReference type="GO" id="GO:0006607">
    <property type="term" value="P:NLS-bearing protein import into nucleus"/>
    <property type="evidence" value="ECO:0007669"/>
    <property type="project" value="EnsemblFungi"/>
</dbReference>
<dbReference type="GO" id="GO:0006302">
    <property type="term" value="P:double-strand break repair"/>
    <property type="evidence" value="ECO:0007669"/>
    <property type="project" value="EnsemblFungi"/>
</dbReference>
<feature type="compositionally biased region" description="Polar residues" evidence="13">
    <location>
        <begin position="1"/>
        <end position="16"/>
    </location>
</feature>
<dbReference type="GO" id="GO:0000973">
    <property type="term" value="P:post-transcriptional tethering of RNA polymerase II gene DNA at nuclear periphery"/>
    <property type="evidence" value="ECO:0007669"/>
    <property type="project" value="EnsemblFungi"/>
</dbReference>
<evidence type="ECO:0000256" key="7">
    <source>
        <dbReference type="ARBA" id="ARBA00022813"/>
    </source>
</evidence>
<dbReference type="GO" id="GO:0031965">
    <property type="term" value="C:nuclear membrane"/>
    <property type="evidence" value="ECO:0007669"/>
    <property type="project" value="UniProtKB-SubCell"/>
</dbReference>
<feature type="compositionally biased region" description="Polar residues" evidence="13">
    <location>
        <begin position="198"/>
        <end position="208"/>
    </location>
</feature>
<dbReference type="GO" id="GO:0031509">
    <property type="term" value="P:subtelomeric heterochromatin formation"/>
    <property type="evidence" value="ECO:0007669"/>
    <property type="project" value="EnsemblFungi"/>
</dbReference>
<dbReference type="GO" id="GO:0045893">
    <property type="term" value="P:positive regulation of DNA-templated transcription"/>
    <property type="evidence" value="ECO:0007669"/>
    <property type="project" value="EnsemblFungi"/>
</dbReference>
<evidence type="ECO:0000256" key="8">
    <source>
        <dbReference type="ARBA" id="ARBA00022816"/>
    </source>
</evidence>
<keyword evidence="5" id="KW-0813">Transport</keyword>
<gene>
    <name evidence="15" type="ORF">Kpol_1033p31</name>
</gene>
<feature type="region of interest" description="Disordered" evidence="13">
    <location>
        <begin position="1"/>
        <end position="32"/>
    </location>
</feature>
<dbReference type="PANTHER" id="PTHR23198:SF6">
    <property type="entry name" value="NUCLEAR PORE COMPLEX PROTEIN NUP98-NUP96"/>
    <property type="match status" value="1"/>
</dbReference>
<dbReference type="PANTHER" id="PTHR23198">
    <property type="entry name" value="NUCLEOPORIN"/>
    <property type="match status" value="1"/>
</dbReference>
<keyword evidence="7" id="KW-0068">Autocatalytic cleavage</keyword>
<evidence type="ECO:0000256" key="12">
    <source>
        <dbReference type="ARBA" id="ARBA00023242"/>
    </source>
</evidence>
<evidence type="ECO:0000256" key="9">
    <source>
        <dbReference type="ARBA" id="ARBA00022927"/>
    </source>
</evidence>
<dbReference type="GO" id="GO:0017056">
    <property type="term" value="F:structural constituent of nuclear pore"/>
    <property type="evidence" value="ECO:0007669"/>
    <property type="project" value="EnsemblFungi"/>
</dbReference>
<feature type="region of interest" description="Disordered" evidence="13">
    <location>
        <begin position="51"/>
        <end position="211"/>
    </location>
</feature>
<keyword evidence="6" id="KW-0677">Repeat</keyword>
<sequence length="1310" mass="145667">MFSRNPNNTNTLFGNVNTATPTSTPTPAANNFQLPSKPNTLFGNVTNNNTNIGASTPSPSSTNTGGLFGNTNTATGTGGGLFGGSSTNSAQIPTAPPANTTGGLFGSKPTQPATTGNLFGSTNNSTTTSGSLFGNNSTTNAPKTGLFGSNNAASTAPAPSVSLFGNSATQQQQPQSSGLFGNKSTLSTSTSGGLFGNNIPTTTNTSSYPYGLNIGATPSSLTTMPESITASLGKNKKITESLQPSNSTTSAPKLDSRRSSSVVPTANIRPTSNSSLINKLNSRLNLFQKGSSTQGIFSRSKRNEWSNTSQNNIARDILGSNNLSESNSKNGVVCLPNNDVSDMRKLKIEPNRSAAKKLKLFSGEAKITKENNNENNSIDSSETLNNDTVIEPTLNNKTDSIQPKLVPTLITSQGDEGKTSSTESEYWCSPSIEQLSNMTIQQLSEVSHFVIGRKNYGCITFNFPVDLTAFASDLKGFLFGNIVNFYSTRTVEVYPDEESKPQIGYGINVPATITIEDVYPTDRNTGLPIKDVSRIDELQLFVDRLRNQRDMEFISYNPHSGSWTFKVKHFSIWGLIEDDEENNKQLSNEEKKKSTSTDENSFNKSALVIANNVSNFTAKKLAISKVIGSEIGNDLIESKQSFIESAEMSSDRQDYDYSNYVVGEDSVDIQMNNDDLIVEEKQYEPDVEEKDFEGLEENPNLDISNRWVDQLKIAGSSLRSVFRSLKDPSLNNASHDLTLLFDEFNDGMELEKRVKSERRITSYKMVRFCHDSRLLTNESNTVKLLHTPVCSAFNEDIVYELFEKHLNSVQISNRESNAYPVIESSTFTFSDIALSFHANKIEQNIWKLCSVLFDCINISYDVESESEKSKLLKNIRFSSLCKWIVEQTSHDILTRISTTSDDLDKIFLYLALNDIVSATETAIKSNNGHLAVLITYLGSNNPRIREFASLQLSKWDMIGHTVDKKIRRIFELLSGSLFNNRESREEISIEFGWLTQFGLNIFYSQVDEYELEEIVRISLEKISVSSDKSYYLLKTFASRNIEDVIKNTSVTENSLDMSFLWYFIQVLRHYNSYRFSDGFCDNLTINHIEELKIDGLYKEALFATSFIINDKSAKQEMDNIVMHEILGLKNDFDKHILDKLHVPSSLINQALALYSHYEHDYLSEVRYLLKADDFKSAETVLTTNVAPYLILKGGSDLIVLRQLLNSFAKDRIENWNNGLGVFEYYLSLVLDKQDEKPLLEKLISSLPVLAENNKSTKMIYICCNEMSRVAFSIIIKKFGDEVNNALKVKLLKLPVGQPEKAYLQSVLTKV</sequence>
<dbReference type="Pfam" id="PF04096">
    <property type="entry name" value="Nucleoporin2"/>
    <property type="match status" value="1"/>
</dbReference>
<evidence type="ECO:0000256" key="6">
    <source>
        <dbReference type="ARBA" id="ARBA00022737"/>
    </source>
</evidence>
<keyword evidence="16" id="KW-1185">Reference proteome</keyword>
<dbReference type="GO" id="GO:0046822">
    <property type="term" value="P:regulation of nucleocytoplasmic transport"/>
    <property type="evidence" value="ECO:0007669"/>
    <property type="project" value="EnsemblFungi"/>
</dbReference>
<dbReference type="InterPro" id="IPR036903">
    <property type="entry name" value="Nup98_auto-Pept-S59_dom_sf"/>
</dbReference>
<organism evidence="16">
    <name type="scientific">Vanderwaltozyma polyspora (strain ATCC 22028 / DSM 70294 / BCRC 21397 / CBS 2163 / NBRC 10782 / NRRL Y-8283 / UCD 57-17)</name>
    <name type="common">Kluyveromyces polysporus</name>
    <dbReference type="NCBI Taxonomy" id="436907"/>
    <lineage>
        <taxon>Eukaryota</taxon>
        <taxon>Fungi</taxon>
        <taxon>Dikarya</taxon>
        <taxon>Ascomycota</taxon>
        <taxon>Saccharomycotina</taxon>
        <taxon>Saccharomycetes</taxon>
        <taxon>Saccharomycetales</taxon>
        <taxon>Saccharomycetaceae</taxon>
        <taxon>Vanderwaltozyma</taxon>
    </lineage>
</organism>
<reference evidence="15 16" key="1">
    <citation type="journal article" date="2007" name="Proc. Natl. Acad. Sci. U.S.A.">
        <title>Independent sorting-out of thousands of duplicated gene pairs in two yeast species descended from a whole-genome duplication.</title>
        <authorList>
            <person name="Scannell D.R."/>
            <person name="Frank A.C."/>
            <person name="Conant G.C."/>
            <person name="Byrne K.P."/>
            <person name="Woolfit M."/>
            <person name="Wolfe K.H."/>
        </authorList>
    </citation>
    <scope>NUCLEOTIDE SEQUENCE [LARGE SCALE GENOMIC DNA]</scope>
    <source>
        <strain evidence="16">ATCC 22028 / DSM 70294 / BCRC 21397 / CBS 2163 / NBRC 10782 / NRRL Y-8283 / UCD 57-17</strain>
    </source>
</reference>
<evidence type="ECO:0000256" key="11">
    <source>
        <dbReference type="ARBA" id="ARBA00023132"/>
    </source>
</evidence>
<dbReference type="EMBL" id="DS480399">
    <property type="protein sequence ID" value="EDO17726.1"/>
    <property type="molecule type" value="Genomic_DNA"/>
</dbReference>
<evidence type="ECO:0000259" key="14">
    <source>
        <dbReference type="PROSITE" id="PS51434"/>
    </source>
</evidence>
<dbReference type="InterPro" id="IPR021967">
    <property type="entry name" value="Nup98_C"/>
</dbReference>
<evidence type="ECO:0000256" key="1">
    <source>
        <dbReference type="ARBA" id="ARBA00004335"/>
    </source>
</evidence>
<dbReference type="Pfam" id="PF12110">
    <property type="entry name" value="Nup96"/>
    <property type="match status" value="2"/>
</dbReference>
<dbReference type="Gene3D" id="1.25.40.690">
    <property type="match status" value="1"/>
</dbReference>
<dbReference type="Gene3D" id="3.30.1610.10">
    <property type="entry name" value="Peptidase S59, nucleoporin"/>
    <property type="match status" value="1"/>
</dbReference>
<keyword evidence="8" id="KW-0509">mRNA transport</keyword>
<dbReference type="GO" id="GO:0044614">
    <property type="term" value="C:nuclear pore cytoplasmic filaments"/>
    <property type="evidence" value="ECO:0007669"/>
    <property type="project" value="TreeGrafter"/>
</dbReference>
<dbReference type="RefSeq" id="XP_001645584.1">
    <property type="nucleotide sequence ID" value="XM_001645534.1"/>
</dbReference>
<dbReference type="SUPFAM" id="SSF82215">
    <property type="entry name" value="C-terminal autoproteolytic domain of nucleoporin nup98"/>
    <property type="match status" value="1"/>
</dbReference>
<feature type="compositionally biased region" description="Low complexity" evidence="13">
    <location>
        <begin position="17"/>
        <end position="31"/>
    </location>
</feature>
<feature type="compositionally biased region" description="Low complexity" evidence="13">
    <location>
        <begin position="149"/>
        <end position="162"/>
    </location>
</feature>
<proteinExistence type="inferred from homology"/>
<feature type="compositionally biased region" description="Low complexity" evidence="13">
    <location>
        <begin position="114"/>
        <end position="140"/>
    </location>
</feature>
<protein>
    <recommendedName>
        <fullName evidence="14">Peptidase S59 domain-containing protein</fullName>
    </recommendedName>
</protein>
<evidence type="ECO:0000313" key="15">
    <source>
        <dbReference type="EMBL" id="EDO17726.1"/>
    </source>
</evidence>
<dbReference type="OMA" id="PMGKGLN"/>
<feature type="compositionally biased region" description="Polar residues" evidence="13">
    <location>
        <begin position="259"/>
        <end position="274"/>
    </location>
</feature>
<dbReference type="OrthoDB" id="3797628at2759"/>
<evidence type="ECO:0000256" key="10">
    <source>
        <dbReference type="ARBA" id="ARBA00023010"/>
    </source>
</evidence>
<dbReference type="GeneID" id="5545970"/>
<feature type="domain" description="Peptidase S59" evidence="14">
    <location>
        <begin position="423"/>
        <end position="570"/>
    </location>
</feature>
<dbReference type="GO" id="GO:0036228">
    <property type="term" value="P:protein localization to nuclear inner membrane"/>
    <property type="evidence" value="ECO:0007669"/>
    <property type="project" value="EnsemblFungi"/>
</dbReference>
<dbReference type="GO" id="GO:0031080">
    <property type="term" value="C:nuclear pore outer ring"/>
    <property type="evidence" value="ECO:0007669"/>
    <property type="project" value="EnsemblFungi"/>
</dbReference>
<dbReference type="PROSITE" id="PS51434">
    <property type="entry name" value="NUP_C"/>
    <property type="match status" value="1"/>
</dbReference>
<feature type="region of interest" description="Disordered" evidence="13">
    <location>
        <begin position="234"/>
        <end position="274"/>
    </location>
</feature>